<reference evidence="3 4" key="1">
    <citation type="submission" date="2018-06" db="EMBL/GenBank/DDBJ databases">
        <title>Whole genome sequencing of a novel hydrocarbon degrading bacterial strain, PW21 isolated from oil contaminated produced water sample.</title>
        <authorList>
            <person name="Nagkirti P."/>
            <person name="Shaikh A."/>
            <person name="Gowdaman V."/>
            <person name="Engineer A.E."/>
            <person name="Dagar S."/>
            <person name="Dhakephalkar P.K."/>
        </authorList>
    </citation>
    <scope>NUCLEOTIDE SEQUENCE [LARGE SCALE GENOMIC DNA]</scope>
    <source>
        <strain evidence="3 4">PW21</strain>
    </source>
</reference>
<evidence type="ECO:0000259" key="2">
    <source>
        <dbReference type="Pfam" id="PF07859"/>
    </source>
</evidence>
<dbReference type="GO" id="GO:0016787">
    <property type="term" value="F:hydrolase activity"/>
    <property type="evidence" value="ECO:0007669"/>
    <property type="project" value="UniProtKB-KW"/>
</dbReference>
<dbReference type="EMBL" id="QKWH01000003">
    <property type="protein sequence ID" value="PZR53749.1"/>
    <property type="molecule type" value="Genomic_DNA"/>
</dbReference>
<dbReference type="InterPro" id="IPR050300">
    <property type="entry name" value="GDXG_lipolytic_enzyme"/>
</dbReference>
<sequence>MSAEGAARAAAPRVHPPFDAAVAEALSARPDDVVTTLLPEEIAALRERATPPDLAELARRTGRSLSEHRAPGPDGDVPVMLLRPPGDAPAPVLLHLHGGGLVVGTVADDVPAAVALSETCAVASVDYRLAPEHPYPAAVEDAYAVLAWLAGHAGELGLDRARIVVTGVSAGGGLAAALALLARDRGGPALAGQLLVCPMLDDRGDSASGHQMAGLGTWDRTANATAWAAYLGDAAGGPTTPAYAAAARAARLSGLPPAYVDVGSAETFRDECVQYAARIWQEGGDAELHVWPGGCHGFDGLVPQAPLSHDARAARAAWLERLLARTAQPTP</sequence>
<keyword evidence="1 3" id="KW-0378">Hydrolase</keyword>
<gene>
    <name evidence="3" type="ORF">DNL40_06395</name>
</gene>
<comment type="caution">
    <text evidence="3">The sequence shown here is derived from an EMBL/GenBank/DDBJ whole genome shotgun (WGS) entry which is preliminary data.</text>
</comment>
<dbReference type="SUPFAM" id="SSF53474">
    <property type="entry name" value="alpha/beta-Hydrolases"/>
    <property type="match status" value="1"/>
</dbReference>
<proteinExistence type="predicted"/>
<dbReference type="Gene3D" id="3.40.50.1820">
    <property type="entry name" value="alpha/beta hydrolase"/>
    <property type="match status" value="1"/>
</dbReference>
<organism evidence="3 4">
    <name type="scientific">Xylanimonas oleitrophica</name>
    <dbReference type="NCBI Taxonomy" id="2607479"/>
    <lineage>
        <taxon>Bacteria</taxon>
        <taxon>Bacillati</taxon>
        <taxon>Actinomycetota</taxon>
        <taxon>Actinomycetes</taxon>
        <taxon>Micrococcales</taxon>
        <taxon>Promicromonosporaceae</taxon>
        <taxon>Xylanimonas</taxon>
    </lineage>
</organism>
<dbReference type="InterPro" id="IPR013094">
    <property type="entry name" value="AB_hydrolase_3"/>
</dbReference>
<name>A0A2W5WQ88_9MICO</name>
<dbReference type="InterPro" id="IPR029058">
    <property type="entry name" value="AB_hydrolase_fold"/>
</dbReference>
<evidence type="ECO:0000256" key="1">
    <source>
        <dbReference type="ARBA" id="ARBA00022801"/>
    </source>
</evidence>
<accession>A0A2W5WQ88</accession>
<dbReference type="PANTHER" id="PTHR48081:SF8">
    <property type="entry name" value="ALPHA_BETA HYDROLASE FOLD-3 DOMAIN-CONTAINING PROTEIN-RELATED"/>
    <property type="match status" value="1"/>
</dbReference>
<dbReference type="AlphaFoldDB" id="A0A2W5WQ88"/>
<protein>
    <submittedName>
        <fullName evidence="3">Alpha/beta hydrolase</fullName>
    </submittedName>
</protein>
<feature type="domain" description="Alpha/beta hydrolase fold-3" evidence="2">
    <location>
        <begin position="93"/>
        <end position="298"/>
    </location>
</feature>
<evidence type="ECO:0000313" key="4">
    <source>
        <dbReference type="Proteomes" id="UP000248783"/>
    </source>
</evidence>
<dbReference type="Pfam" id="PF07859">
    <property type="entry name" value="Abhydrolase_3"/>
    <property type="match status" value="1"/>
</dbReference>
<keyword evidence="4" id="KW-1185">Reference proteome</keyword>
<dbReference type="PANTHER" id="PTHR48081">
    <property type="entry name" value="AB HYDROLASE SUPERFAMILY PROTEIN C4A8.06C"/>
    <property type="match status" value="1"/>
</dbReference>
<dbReference type="RefSeq" id="WP_111250416.1">
    <property type="nucleotide sequence ID" value="NZ_QKWH01000003.1"/>
</dbReference>
<dbReference type="Proteomes" id="UP000248783">
    <property type="component" value="Unassembled WGS sequence"/>
</dbReference>
<evidence type="ECO:0000313" key="3">
    <source>
        <dbReference type="EMBL" id="PZR53749.1"/>
    </source>
</evidence>